<name>A0AAE1NSR0_9EUCA</name>
<dbReference type="GO" id="GO:0019899">
    <property type="term" value="F:enzyme binding"/>
    <property type="evidence" value="ECO:0007669"/>
    <property type="project" value="TreeGrafter"/>
</dbReference>
<feature type="region of interest" description="Disordered" evidence="6">
    <location>
        <begin position="13"/>
        <end position="63"/>
    </location>
</feature>
<comment type="caution">
    <text evidence="7">The sequence shown here is derived from an EMBL/GenBank/DDBJ whole genome shotgun (WGS) entry which is preliminary data.</text>
</comment>
<dbReference type="Pfam" id="PF15684">
    <property type="entry name" value="AROS"/>
    <property type="match status" value="1"/>
</dbReference>
<evidence type="ECO:0000256" key="1">
    <source>
        <dbReference type="ARBA" id="ARBA00004604"/>
    </source>
</evidence>
<dbReference type="InterPro" id="IPR023262">
    <property type="entry name" value="AROS"/>
</dbReference>
<organism evidence="7 8">
    <name type="scientific">Petrolisthes manimaculis</name>
    <dbReference type="NCBI Taxonomy" id="1843537"/>
    <lineage>
        <taxon>Eukaryota</taxon>
        <taxon>Metazoa</taxon>
        <taxon>Ecdysozoa</taxon>
        <taxon>Arthropoda</taxon>
        <taxon>Crustacea</taxon>
        <taxon>Multicrustacea</taxon>
        <taxon>Malacostraca</taxon>
        <taxon>Eumalacostraca</taxon>
        <taxon>Eucarida</taxon>
        <taxon>Decapoda</taxon>
        <taxon>Pleocyemata</taxon>
        <taxon>Anomura</taxon>
        <taxon>Galatheoidea</taxon>
        <taxon>Porcellanidae</taxon>
        <taxon>Petrolisthes</taxon>
    </lineage>
</organism>
<dbReference type="PANTHER" id="PTHR31454">
    <property type="entry name" value="ACTIVE REGULATOR OF SIRT1"/>
    <property type="match status" value="1"/>
</dbReference>
<proteinExistence type="inferred from homology"/>
<dbReference type="PANTHER" id="PTHR31454:SF2">
    <property type="entry name" value="ACTIVE REGULATOR OF SIRT1"/>
    <property type="match status" value="1"/>
</dbReference>
<dbReference type="EMBL" id="JAWZYT010004208">
    <property type="protein sequence ID" value="KAK4294749.1"/>
    <property type="molecule type" value="Genomic_DNA"/>
</dbReference>
<reference evidence="7" key="1">
    <citation type="submission" date="2023-11" db="EMBL/GenBank/DDBJ databases">
        <title>Genome assemblies of two species of porcelain crab, Petrolisthes cinctipes and Petrolisthes manimaculis (Anomura: Porcellanidae).</title>
        <authorList>
            <person name="Angst P."/>
        </authorList>
    </citation>
    <scope>NUCLEOTIDE SEQUENCE</scope>
    <source>
        <strain evidence="7">PB745_02</strain>
        <tissue evidence="7">Gill</tissue>
    </source>
</reference>
<evidence type="ECO:0000313" key="8">
    <source>
        <dbReference type="Proteomes" id="UP001292094"/>
    </source>
</evidence>
<evidence type="ECO:0000256" key="4">
    <source>
        <dbReference type="ARBA" id="ARBA00023242"/>
    </source>
</evidence>
<keyword evidence="8" id="KW-1185">Reference proteome</keyword>
<comment type="similarity">
    <text evidence="2">Belongs to the AROS family.</text>
</comment>
<protein>
    <recommendedName>
        <fullName evidence="3">Active regulator of SIRT1</fullName>
    </recommendedName>
    <alternativeName>
        <fullName evidence="5">40S ribosomal protein S19-binding protein 1</fullName>
    </alternativeName>
</protein>
<evidence type="ECO:0000256" key="3">
    <source>
        <dbReference type="ARBA" id="ARBA00016855"/>
    </source>
</evidence>
<evidence type="ECO:0000256" key="2">
    <source>
        <dbReference type="ARBA" id="ARBA00007318"/>
    </source>
</evidence>
<feature type="compositionally biased region" description="Basic and acidic residues" evidence="6">
    <location>
        <begin position="22"/>
        <end position="39"/>
    </location>
</feature>
<accession>A0AAE1NSR0</accession>
<sequence>MSWSLVNRGLELFDSDLPDTGSGKKSEGKPKSDKVETQRHGVQKAARQRKQAQQKKTEAKKQLIQKQVTSAIEEYSKNANIDRTKDNLKLLKKIDRKTAPTEFVSQILEHHNKELERKGVNRELALQGEKARRNKKEGETSVFSDEDFERLNKEWLLRKTVKVYQGYIQAISKVFSETSKLFKRIKVKYLLQ</sequence>
<dbReference type="Proteomes" id="UP001292094">
    <property type="component" value="Unassembled WGS sequence"/>
</dbReference>
<dbReference type="GO" id="GO:0005730">
    <property type="term" value="C:nucleolus"/>
    <property type="evidence" value="ECO:0007669"/>
    <property type="project" value="UniProtKB-SubCell"/>
</dbReference>
<evidence type="ECO:0000313" key="7">
    <source>
        <dbReference type="EMBL" id="KAK4294749.1"/>
    </source>
</evidence>
<evidence type="ECO:0000256" key="6">
    <source>
        <dbReference type="SAM" id="MobiDB-lite"/>
    </source>
</evidence>
<gene>
    <name evidence="7" type="ORF">Pmani_032646</name>
</gene>
<evidence type="ECO:0000256" key="5">
    <source>
        <dbReference type="ARBA" id="ARBA00032748"/>
    </source>
</evidence>
<dbReference type="AlphaFoldDB" id="A0AAE1NSR0"/>
<comment type="subcellular location">
    <subcellularLocation>
        <location evidence="1">Nucleus</location>
        <location evidence="1">Nucleolus</location>
    </subcellularLocation>
</comment>
<dbReference type="PRINTS" id="PR02029">
    <property type="entry name" value="ACTREGSIRT1"/>
</dbReference>
<keyword evidence="4" id="KW-0539">Nucleus</keyword>